<dbReference type="Proteomes" id="UP000012024">
    <property type="component" value="Unassembled WGS sequence"/>
</dbReference>
<dbReference type="RefSeq" id="WP_007651892.1">
    <property type="nucleotide sequence ID" value="NZ_ANLA01000037.1"/>
</dbReference>
<organism evidence="1 2">
    <name type="scientific">Xanthomarina gelatinilytica</name>
    <dbReference type="NCBI Taxonomy" id="1137281"/>
    <lineage>
        <taxon>Bacteria</taxon>
        <taxon>Pseudomonadati</taxon>
        <taxon>Bacteroidota</taxon>
        <taxon>Flavobacteriia</taxon>
        <taxon>Flavobacteriales</taxon>
        <taxon>Flavobacteriaceae</taxon>
        <taxon>Xanthomarina</taxon>
    </lineage>
</organism>
<gene>
    <name evidence="1" type="ORF">D778_01535</name>
</gene>
<name>M7MWC1_9FLAO</name>
<protein>
    <submittedName>
        <fullName evidence="1">Uncharacterized protein</fullName>
    </submittedName>
</protein>
<reference evidence="1 2" key="1">
    <citation type="submission" date="2012-12" db="EMBL/GenBank/DDBJ databases">
        <title>Genome assembly of Formosa sp. AK20.</title>
        <authorList>
            <person name="Kumar R."/>
            <person name="Khatri I."/>
            <person name="Vaidya B."/>
            <person name="Subramanian S."/>
            <person name="Pinnaka A."/>
        </authorList>
    </citation>
    <scope>NUCLEOTIDE SEQUENCE [LARGE SCALE GENOMIC DNA]</scope>
    <source>
        <strain evidence="1 2">AK20</strain>
    </source>
</reference>
<dbReference type="PATRIC" id="fig|1137281.3.peg.2837"/>
<evidence type="ECO:0000313" key="1">
    <source>
        <dbReference type="EMBL" id="EMQ93774.1"/>
    </source>
</evidence>
<comment type="caution">
    <text evidence="1">The sequence shown here is derived from an EMBL/GenBank/DDBJ whole genome shotgun (WGS) entry which is preliminary data.</text>
</comment>
<dbReference type="EMBL" id="ANLA01000037">
    <property type="protein sequence ID" value="EMQ93774.1"/>
    <property type="molecule type" value="Genomic_DNA"/>
</dbReference>
<evidence type="ECO:0000313" key="2">
    <source>
        <dbReference type="Proteomes" id="UP000012024"/>
    </source>
</evidence>
<dbReference type="GeneID" id="98642643"/>
<sequence>MTNEQKVSIEQELTNLLKSKHSDIKSHVDEFDKKGTIIISFFWDRISKENWNNAKKFKCHINDYPKILETEILPYFK</sequence>
<dbReference type="OrthoDB" id="1452547at2"/>
<dbReference type="AlphaFoldDB" id="M7MWC1"/>
<accession>M7MWC1</accession>
<keyword evidence="2" id="KW-1185">Reference proteome</keyword>
<proteinExistence type="predicted"/>